<comment type="caution">
    <text evidence="2">The sequence shown here is derived from an EMBL/GenBank/DDBJ whole genome shotgun (WGS) entry which is preliminary data.</text>
</comment>
<dbReference type="InterPro" id="IPR050177">
    <property type="entry name" value="Lipid_A_modif_metabolic_enz"/>
</dbReference>
<reference evidence="2" key="1">
    <citation type="submission" date="2020-08" db="EMBL/GenBank/DDBJ databases">
        <title>Genomic Encyclopedia of Type Strains, Phase IV (KMG-IV): sequencing the most valuable type-strain genomes for metagenomic binning, comparative biology and taxonomic classification.</title>
        <authorList>
            <person name="Goeker M."/>
        </authorList>
    </citation>
    <scope>NUCLEOTIDE SEQUENCE [LARGE SCALE GENOMIC DNA]</scope>
    <source>
        <strain evidence="2">DSM 105720</strain>
    </source>
</reference>
<gene>
    <name evidence="2" type="ORF">GGR06_003332</name>
</gene>
<dbReference type="Gene3D" id="3.40.50.720">
    <property type="entry name" value="NAD(P)-binding Rossmann-like Domain"/>
    <property type="match status" value="1"/>
</dbReference>
<dbReference type="GO" id="GO:0016491">
    <property type="term" value="F:oxidoreductase activity"/>
    <property type="evidence" value="ECO:0007669"/>
    <property type="project" value="UniProtKB-KW"/>
</dbReference>
<dbReference type="InterPro" id="IPR036291">
    <property type="entry name" value="NAD(P)-bd_dom_sf"/>
</dbReference>
<proteinExistence type="predicted"/>
<dbReference type="EMBL" id="JACIER010000015">
    <property type="protein sequence ID" value="MBB4045518.1"/>
    <property type="molecule type" value="Genomic_DNA"/>
</dbReference>
<dbReference type="InterPro" id="IPR001509">
    <property type="entry name" value="Epimerase_deHydtase"/>
</dbReference>
<organism evidence="2 3">
    <name type="scientific">Bacteroides reticulotermitis</name>
    <dbReference type="NCBI Taxonomy" id="1133319"/>
    <lineage>
        <taxon>Bacteria</taxon>
        <taxon>Pseudomonadati</taxon>
        <taxon>Bacteroidota</taxon>
        <taxon>Bacteroidia</taxon>
        <taxon>Bacteroidales</taxon>
        <taxon>Bacteroidaceae</taxon>
        <taxon>Bacteroides</taxon>
    </lineage>
</organism>
<dbReference type="Proteomes" id="UP000560658">
    <property type="component" value="Unassembled WGS sequence"/>
</dbReference>
<dbReference type="EC" id="1.1.1.367" evidence="2"/>
<dbReference type="SUPFAM" id="SSF51735">
    <property type="entry name" value="NAD(P)-binding Rossmann-fold domains"/>
    <property type="match status" value="1"/>
</dbReference>
<evidence type="ECO:0000259" key="1">
    <source>
        <dbReference type="Pfam" id="PF01370"/>
    </source>
</evidence>
<sequence length="251" mass="28468">MISVGITGQAGFVGTHLFAALGNHPDKFNRIPFEDGFFNDDEDLRHFVKRCDVVVHLAAMMRSPIESMVYETNMRLVNQIIDACNKENVSPAIMFASSIQEDNGSEYGRCKQEGRTLLMKWAEEHRTGFGGMIFPNIFGPLARPNSHSFIATFCYRLTHGEEPKVLVDNVVSLKFIDSLISELIPMLEDVCVNKCILNVFFNADYQLKVTEVLSILKRFKKTNIDGDKMVGLNSQVEVDLFKTFTSYKDYK</sequence>
<keyword evidence="3" id="KW-1185">Reference proteome</keyword>
<dbReference type="PANTHER" id="PTHR43245">
    <property type="entry name" value="BIFUNCTIONAL POLYMYXIN RESISTANCE PROTEIN ARNA"/>
    <property type="match status" value="1"/>
</dbReference>
<feature type="domain" description="NAD-dependent epimerase/dehydratase" evidence="1">
    <location>
        <begin position="6"/>
        <end position="166"/>
    </location>
</feature>
<dbReference type="AlphaFoldDB" id="A0A840D4Y9"/>
<evidence type="ECO:0000313" key="2">
    <source>
        <dbReference type="EMBL" id="MBB4045518.1"/>
    </source>
</evidence>
<name>A0A840D4Y9_9BACE</name>
<dbReference type="RefSeq" id="WP_044165058.1">
    <property type="nucleotide sequence ID" value="NZ_JACIER010000015.1"/>
</dbReference>
<dbReference type="Pfam" id="PF01370">
    <property type="entry name" value="Epimerase"/>
    <property type="match status" value="1"/>
</dbReference>
<protein>
    <submittedName>
        <fullName evidence="2">UDP-2-acetamido-2,6-beta-L-arabino-hexul-4-ose reductase</fullName>
        <ecNumber evidence="2">1.1.1.367</ecNumber>
    </submittedName>
</protein>
<evidence type="ECO:0000313" key="3">
    <source>
        <dbReference type="Proteomes" id="UP000560658"/>
    </source>
</evidence>
<keyword evidence="2" id="KW-0560">Oxidoreductase</keyword>
<accession>A0A840D4Y9</accession>